<reference evidence="1 2" key="1">
    <citation type="submission" date="2018-06" db="EMBL/GenBank/DDBJ databases">
        <title>Recombination Drives Gene Content and Phenotype Evolution in Wild Type E. coli Strains.</title>
        <authorList>
            <person name="Field C.M."/>
            <person name="Silander O.K."/>
            <person name="Van Nimwegen E."/>
        </authorList>
    </citation>
    <scope>NUCLEOTIDE SEQUENCE [LARGE SCALE GENOMIC DNA]</scope>
    <source>
        <strain evidence="1 2">SC344</strain>
    </source>
</reference>
<evidence type="ECO:0008006" key="3">
    <source>
        <dbReference type="Google" id="ProtNLM"/>
    </source>
</evidence>
<proteinExistence type="predicted"/>
<gene>
    <name evidence="1" type="ORF">C4A13_03925</name>
</gene>
<evidence type="ECO:0000313" key="2">
    <source>
        <dbReference type="Proteomes" id="UP000254454"/>
    </source>
</evidence>
<comment type="caution">
    <text evidence="1">The sequence shown here is derived from an EMBL/GenBank/DDBJ whole genome shotgun (WGS) entry which is preliminary data.</text>
</comment>
<sequence>MNYKNIAIIIDCTQYITSVQLIKKALSLTTEDTKLTIIKTNDDLAEYGLPALKDKAQSSLFESFNEQKKLEAYIIATCKKHTDIKIIITESKWQLHSHLTEKSDSYDLTIFSLQHPMLTEAIMLWHDFTKKIHTDLLIVNHSS</sequence>
<dbReference type="Proteomes" id="UP000254454">
    <property type="component" value="Unassembled WGS sequence"/>
</dbReference>
<name>A0A370V2U8_9ESCH</name>
<accession>A0A370V2U8</accession>
<organism evidence="1 2">
    <name type="scientific">Escherichia marmotae</name>
    <dbReference type="NCBI Taxonomy" id="1499973"/>
    <lineage>
        <taxon>Bacteria</taxon>
        <taxon>Pseudomonadati</taxon>
        <taxon>Pseudomonadota</taxon>
        <taxon>Gammaproteobacteria</taxon>
        <taxon>Enterobacterales</taxon>
        <taxon>Enterobacteriaceae</taxon>
        <taxon>Escherichia</taxon>
    </lineage>
</organism>
<evidence type="ECO:0000313" key="1">
    <source>
        <dbReference type="EMBL" id="RDR22963.1"/>
    </source>
</evidence>
<dbReference type="RefSeq" id="WP_115441270.1">
    <property type="nucleotide sequence ID" value="NZ_JAZHLN010000007.1"/>
</dbReference>
<dbReference type="EMBL" id="QONO01000201">
    <property type="protein sequence ID" value="RDR22963.1"/>
    <property type="molecule type" value="Genomic_DNA"/>
</dbReference>
<protein>
    <recommendedName>
        <fullName evidence="3">Universal stress protein</fullName>
    </recommendedName>
</protein>
<dbReference type="AlphaFoldDB" id="A0A370V2U8"/>